<gene>
    <name evidence="2" type="primary">LOC34623676</name>
</gene>
<evidence type="ECO:0000313" key="1">
    <source>
        <dbReference type="Proteomes" id="UP000515125"/>
    </source>
</evidence>
<sequence length="182" mass="20861">MEDKPLGFLCNDVDTLEGVLLKVQLRQLTKEAHEFPQLLSHAHIPDDMWKEETLTVQWQQKVFSQKERGMYMQPMGVHVQQSCPRIAGYHQELLAAAQRNTEVPWSTAEEEVKRCIYTYTDGDIRETLPFLFLRMQRTGGGNLALPVCLHMALLETLFPLEPPADAQQKQSFFIMAQLEGMG</sequence>
<accession>A0A6P6RQR8</accession>
<name>A0A6P6RQR8_9EIME</name>
<protein>
    <submittedName>
        <fullName evidence="2">Uncharacterized protein LOC34623676</fullName>
    </submittedName>
</protein>
<evidence type="ECO:0000313" key="2">
    <source>
        <dbReference type="RefSeq" id="XP_026190136.1"/>
    </source>
</evidence>
<dbReference type="AlphaFoldDB" id="A0A6P6RQR8"/>
<keyword evidence="1" id="KW-1185">Reference proteome</keyword>
<reference evidence="2" key="1">
    <citation type="submission" date="2025-08" db="UniProtKB">
        <authorList>
            <consortium name="RefSeq"/>
        </authorList>
    </citation>
    <scope>IDENTIFICATION</scope>
</reference>
<dbReference type="RefSeq" id="XP_026190136.1">
    <property type="nucleotide sequence ID" value="XM_026334351.1"/>
</dbReference>
<dbReference type="GeneID" id="34623676"/>
<organism evidence="1 2">
    <name type="scientific">Cyclospora cayetanensis</name>
    <dbReference type="NCBI Taxonomy" id="88456"/>
    <lineage>
        <taxon>Eukaryota</taxon>
        <taxon>Sar</taxon>
        <taxon>Alveolata</taxon>
        <taxon>Apicomplexa</taxon>
        <taxon>Conoidasida</taxon>
        <taxon>Coccidia</taxon>
        <taxon>Eucoccidiorida</taxon>
        <taxon>Eimeriorina</taxon>
        <taxon>Eimeriidae</taxon>
        <taxon>Cyclospora</taxon>
    </lineage>
</organism>
<dbReference type="OrthoDB" id="10459276at2759"/>
<dbReference type="Proteomes" id="UP000515125">
    <property type="component" value="Unplaced"/>
</dbReference>
<proteinExistence type="predicted"/>